<evidence type="ECO:0008006" key="4">
    <source>
        <dbReference type="Google" id="ProtNLM"/>
    </source>
</evidence>
<protein>
    <recommendedName>
        <fullName evidence="4">Tetratricopeptide repeat protein</fullName>
    </recommendedName>
</protein>
<dbReference type="RefSeq" id="WP_125964945.1">
    <property type="nucleotide sequence ID" value="NZ_RXFQ01000004.1"/>
</dbReference>
<evidence type="ECO:0000313" key="3">
    <source>
        <dbReference type="Proteomes" id="UP000271137"/>
    </source>
</evidence>
<feature type="region of interest" description="Disordered" evidence="1">
    <location>
        <begin position="392"/>
        <end position="416"/>
    </location>
</feature>
<evidence type="ECO:0000256" key="1">
    <source>
        <dbReference type="SAM" id="MobiDB-lite"/>
    </source>
</evidence>
<dbReference type="InterPro" id="IPR019734">
    <property type="entry name" value="TPR_rpt"/>
</dbReference>
<feature type="compositionally biased region" description="Gly residues" evidence="1">
    <location>
        <begin position="392"/>
        <end position="401"/>
    </location>
</feature>
<name>A0ABY0AAJ6_9BURK</name>
<keyword evidence="3" id="KW-1185">Reference proteome</keyword>
<sequence length="416" mass="44566">MTDTTATTAASPSLRDDPRVVAALRRLDRLDGFLREDPSNNALLIDAFETALSCGEWERAEFHLRHAQSLQADTLAWRLREGDFWLAQQRYDEALAVLEALAGTPQPPPGFADVLLHNLAFIELRRGRHAECVTRLAPALEAQAAPSTSDAPVAARALQQLWLRSLHHDSQLERAMAWTAGAEQQGRLDPQAAGIASLIAIDASDFAAAERWSNASLAAGTPAEQPVEAFVTKASLALAARDAAGASQFADAALQRHPGDGRAWSTRGFAALLAGDLNGAHSAFRQALAVMAQHIGTWHGLGWTQILQGDLAGARESFETALVLDRNFAESHGGLAVVLAMQSLRTEAQEHAEFALRLDKANLSGRYAQALLSGEVKDAKDVQRFARRLMGGRPGPLGGDMGDLFASSDAPPEAND</sequence>
<proteinExistence type="predicted"/>
<accession>A0ABY0AAJ6</accession>
<gene>
    <name evidence="2" type="ORF">EJO66_08045</name>
</gene>
<dbReference type="InterPro" id="IPR011990">
    <property type="entry name" value="TPR-like_helical_dom_sf"/>
</dbReference>
<dbReference type="EMBL" id="RXFQ01000004">
    <property type="protein sequence ID" value="RSZ40083.1"/>
    <property type="molecule type" value="Genomic_DNA"/>
</dbReference>
<dbReference type="SUPFAM" id="SSF48452">
    <property type="entry name" value="TPR-like"/>
    <property type="match status" value="2"/>
</dbReference>
<dbReference type="Gene3D" id="1.25.40.10">
    <property type="entry name" value="Tetratricopeptide repeat domain"/>
    <property type="match status" value="2"/>
</dbReference>
<comment type="caution">
    <text evidence="2">The sequence shown here is derived from an EMBL/GenBank/DDBJ whole genome shotgun (WGS) entry which is preliminary data.</text>
</comment>
<evidence type="ECO:0000313" key="2">
    <source>
        <dbReference type="EMBL" id="RSZ40083.1"/>
    </source>
</evidence>
<organism evidence="2 3">
    <name type="scientific">Variovorax beijingensis</name>
    <dbReference type="NCBI Taxonomy" id="2496117"/>
    <lineage>
        <taxon>Bacteria</taxon>
        <taxon>Pseudomonadati</taxon>
        <taxon>Pseudomonadota</taxon>
        <taxon>Betaproteobacteria</taxon>
        <taxon>Burkholderiales</taxon>
        <taxon>Comamonadaceae</taxon>
        <taxon>Variovorax</taxon>
    </lineage>
</organism>
<dbReference type="SMART" id="SM00028">
    <property type="entry name" value="TPR"/>
    <property type="match status" value="4"/>
</dbReference>
<reference evidence="2 3" key="1">
    <citation type="submission" date="2018-12" db="EMBL/GenBank/DDBJ databases">
        <title>The genome sequences of strain 502.</title>
        <authorList>
            <person name="Gao J."/>
            <person name="Sun J."/>
        </authorList>
    </citation>
    <scope>NUCLEOTIDE SEQUENCE [LARGE SCALE GENOMIC DNA]</scope>
    <source>
        <strain evidence="2 3">502</strain>
    </source>
</reference>
<dbReference type="Proteomes" id="UP000271137">
    <property type="component" value="Unassembled WGS sequence"/>
</dbReference>